<dbReference type="PaxDb" id="8355-A0A310U9W0"/>
<feature type="compositionally biased region" description="Basic residues" evidence="2">
    <location>
        <begin position="676"/>
        <end position="685"/>
    </location>
</feature>
<feature type="region of interest" description="Disordered" evidence="2">
    <location>
        <begin position="162"/>
        <end position="192"/>
    </location>
</feature>
<dbReference type="PANTHER" id="PTHR16267:SF12">
    <property type="entry name" value="PHOSPHOINOSITIDE 3-KINASE ADAPTER PROTEIN 1"/>
    <property type="match status" value="1"/>
</dbReference>
<dbReference type="Bgee" id="108705260">
    <property type="expression patterns" value="Expressed in intestine and 10 other cell types or tissues"/>
</dbReference>
<feature type="compositionally biased region" description="Acidic residues" evidence="2">
    <location>
        <begin position="534"/>
        <end position="544"/>
    </location>
</feature>
<dbReference type="Proteomes" id="UP000186698">
    <property type="component" value="Chromosome 7S"/>
</dbReference>
<dbReference type="GO" id="GO:0005829">
    <property type="term" value="C:cytosol"/>
    <property type="evidence" value="ECO:0000318"/>
    <property type="project" value="GO_Central"/>
</dbReference>
<keyword evidence="1" id="KW-0597">Phosphoprotein</keyword>
<sequence>MSRRGHCDVLIVHGCDALTWCQYLKELFRTSYELQNLHTESYEINEDPIEQEDFITFRSSKCIVTLLSEDLAESFNNQIVLADLQRVLTPANKILVLYCGVTDYEDFSCFFKDWTQWKKLSSDDDSDLYIEAVKEKIWHDHKKCENISFTSSWNADRKDIRQKQKDSGFDSVTDSEDDKAKRTSAPHVEKLQPTSLPENHRNLICVQPERIHCGDKTQIYLIFKCKLDCQVKNEVYFNPQNGQSVRVHATLQNEYILTVEAPDLPAGLVFLNVFSGDLQICEAKISYYTDMEELSYLLQNATNPVEFMCQAFKIVPYSIEALDKLLTESLKNNIPASGLHLFGINQIEEENLSANHRDEELPTLLHFSAKYGLKNLTALLLTCPGALQAYSVSNKSGDYPNNIAEKYGFKDLRQFIDEYVETADMLRTHIKEELMNEEDVDDCTYESMANISTDLLMKCSLNPGCDDDLYESMAGMGLPTEEEIYVDMQTKGAQLASSEHIITAKDSVIRKILEGGNLDITNEAEDSHHHPQDDLYDTVEEDTSCNESAYRPPLPVPRTNQPPETKRYSSQVFKEKTQTRSENIYVSQHRMVKGASVKIKRDRSQSSVYDPFVGMKTPGQRELITLQEQVKCGMISVDEALQQFKEWQLNQKRRSDSFRFQQENLKKLRDSINRRKNEHKKKKAKDLKITEPIRRGKNTETNTIQYNTIQYGIYNPGPMLHAPPKRDITRGNWKNDSTSSTASSGSNRSSTRSIMSTSSGMEGDSEDNEYVETFPRHSSMQPVKEENPPARPPKIPNRRPIPTPPATKTHPPPVPPRGR</sequence>
<dbReference type="RefSeq" id="XP_018097556.1">
    <property type="nucleotide sequence ID" value="XM_018242067.2"/>
</dbReference>
<evidence type="ECO:0000313" key="5">
    <source>
        <dbReference type="Xenbase" id="XB-GENE-6489027"/>
    </source>
</evidence>
<organism evidence="3 4">
    <name type="scientific">Xenopus laevis</name>
    <name type="common">African clawed frog</name>
    <dbReference type="NCBI Taxonomy" id="8355"/>
    <lineage>
        <taxon>Eukaryota</taxon>
        <taxon>Metazoa</taxon>
        <taxon>Chordata</taxon>
        <taxon>Craniata</taxon>
        <taxon>Vertebrata</taxon>
        <taxon>Euteleostomi</taxon>
        <taxon>Amphibia</taxon>
        <taxon>Batrachia</taxon>
        <taxon>Anura</taxon>
        <taxon>Pipoidea</taxon>
        <taxon>Pipidae</taxon>
        <taxon>Xenopodinae</taxon>
        <taxon>Xenopus</taxon>
        <taxon>Xenopus</taxon>
    </lineage>
</organism>
<dbReference type="Pfam" id="PF18567">
    <property type="entry name" value="TIR_3"/>
    <property type="match status" value="1"/>
</dbReference>
<dbReference type="KEGG" id="xla:108705260"/>
<name>A0A310U9W0_XENLA</name>
<dbReference type="Xenbase" id="XB-GENE-6489027">
    <property type="gene designation" value="pik3ap1.S"/>
</dbReference>
<feature type="compositionally biased region" description="Pro residues" evidence="2">
    <location>
        <begin position="789"/>
        <end position="819"/>
    </location>
</feature>
<evidence type="ECO:0000256" key="1">
    <source>
        <dbReference type="ARBA" id="ARBA00022553"/>
    </source>
</evidence>
<dbReference type="AlphaFoldDB" id="A0A310U9W0"/>
<evidence type="ECO:0000256" key="2">
    <source>
        <dbReference type="SAM" id="MobiDB-lite"/>
    </source>
</evidence>
<feature type="region of interest" description="Disordered" evidence="2">
    <location>
        <begin position="674"/>
        <end position="696"/>
    </location>
</feature>
<dbReference type="InterPro" id="IPR041340">
    <property type="entry name" value="PIK3AP1_TIR"/>
</dbReference>
<dbReference type="GO" id="GO:0007165">
    <property type="term" value="P:signal transduction"/>
    <property type="evidence" value="ECO:0007669"/>
    <property type="project" value="InterPro"/>
</dbReference>
<dbReference type="SMART" id="SM01282">
    <property type="entry name" value="DBB"/>
    <property type="match status" value="1"/>
</dbReference>
<dbReference type="InterPro" id="IPR000157">
    <property type="entry name" value="TIR_dom"/>
</dbReference>
<dbReference type="InterPro" id="IPR035897">
    <property type="entry name" value="Toll_tir_struct_dom_sf"/>
</dbReference>
<proteinExistence type="predicted"/>
<feature type="region of interest" description="Disordered" evidence="2">
    <location>
        <begin position="716"/>
        <end position="819"/>
    </location>
</feature>
<accession>A0A974BRB2</accession>
<keyword evidence="3" id="KW-1185">Reference proteome</keyword>
<protein>
    <submittedName>
        <fullName evidence="4">Phosphoinositide 3-kinase adapter protein 1 isoform X1</fullName>
    </submittedName>
</protein>
<dbReference type="GeneID" id="108705260"/>
<reference evidence="4" key="1">
    <citation type="submission" date="2025-08" db="UniProtKB">
        <authorList>
            <consortium name="RefSeq"/>
        </authorList>
    </citation>
    <scope>IDENTIFICATION</scope>
    <source>
        <strain evidence="4">J_2021</strain>
        <tissue evidence="4">Erythrocytes</tissue>
    </source>
</reference>
<evidence type="ECO:0000313" key="4">
    <source>
        <dbReference type="RefSeq" id="XP_018097556.1"/>
    </source>
</evidence>
<dbReference type="Pfam" id="PF14545">
    <property type="entry name" value="DBB"/>
    <property type="match status" value="1"/>
</dbReference>
<feature type="region of interest" description="Disordered" evidence="2">
    <location>
        <begin position="522"/>
        <end position="574"/>
    </location>
</feature>
<dbReference type="GO" id="GO:0036312">
    <property type="term" value="F:phosphatidylinositol 3-kinase regulatory subunit binding"/>
    <property type="evidence" value="ECO:0000318"/>
    <property type="project" value="GO_Central"/>
</dbReference>
<evidence type="ECO:0000313" key="3">
    <source>
        <dbReference type="Proteomes" id="UP000186698"/>
    </source>
</evidence>
<gene>
    <name evidence="4 5" type="primary">pik3ap1.S</name>
</gene>
<dbReference type="PROSITE" id="PS50104">
    <property type="entry name" value="TIR"/>
    <property type="match status" value="1"/>
</dbReference>
<dbReference type="InterPro" id="IPR017893">
    <property type="entry name" value="DBB_domain"/>
</dbReference>
<dbReference type="InterPro" id="IPR052446">
    <property type="entry name" value="B-cell_PI3K-Signaling_Adptrs"/>
</dbReference>
<dbReference type="CTD" id="108705260"/>
<feature type="compositionally biased region" description="Polar residues" evidence="2">
    <location>
        <begin position="558"/>
        <end position="572"/>
    </location>
</feature>
<dbReference type="GO" id="GO:0005102">
    <property type="term" value="F:signaling receptor binding"/>
    <property type="evidence" value="ECO:0000318"/>
    <property type="project" value="GO_Central"/>
</dbReference>
<dbReference type="PANTHER" id="PTHR16267">
    <property type="entry name" value="BANK1/PIK3AP1 FAMILY MEMBER"/>
    <property type="match status" value="1"/>
</dbReference>
<accession>A0A310U9W0</accession>
<dbReference type="AGR" id="Xenbase:XB-GENE-6489027"/>
<feature type="compositionally biased region" description="Basic and acidic residues" evidence="2">
    <location>
        <begin position="686"/>
        <end position="696"/>
    </location>
</feature>
<dbReference type="STRING" id="8355.A0A310U9W0"/>
<dbReference type="Gene3D" id="3.40.50.10140">
    <property type="entry name" value="Toll/interleukin-1 receptor homology (TIR) domain"/>
    <property type="match status" value="1"/>
</dbReference>
<feature type="compositionally biased region" description="Low complexity" evidence="2">
    <location>
        <begin position="737"/>
        <end position="759"/>
    </location>
</feature>
<dbReference type="OrthoDB" id="8192811at2759"/>
<dbReference type="PROSITE" id="PS51376">
    <property type="entry name" value="DBB"/>
    <property type="match status" value="1"/>
</dbReference>